<evidence type="ECO:0000313" key="5">
    <source>
        <dbReference type="EMBL" id="MDD0994053.1"/>
    </source>
</evidence>
<evidence type="ECO:0000256" key="3">
    <source>
        <dbReference type="ARBA" id="ARBA00022729"/>
    </source>
</evidence>
<dbReference type="EMBL" id="JAMDGY010000121">
    <property type="protein sequence ID" value="MDD0994053.1"/>
    <property type="molecule type" value="Genomic_DNA"/>
</dbReference>
<organism evidence="5 6">
    <name type="scientific">Pseudomonas fontis</name>
    <dbReference type="NCBI Taxonomy" id="2942633"/>
    <lineage>
        <taxon>Bacteria</taxon>
        <taxon>Pseudomonadati</taxon>
        <taxon>Pseudomonadota</taxon>
        <taxon>Gammaproteobacteria</taxon>
        <taxon>Pseudomonadales</taxon>
        <taxon>Pseudomonadaceae</taxon>
        <taxon>Pseudomonas</taxon>
    </lineage>
</organism>
<keyword evidence="2" id="KW-0813">Transport</keyword>
<dbReference type="InterPro" id="IPR023614">
    <property type="entry name" value="Porin_dom_sf"/>
</dbReference>
<evidence type="ECO:0000256" key="4">
    <source>
        <dbReference type="SAM" id="SignalP"/>
    </source>
</evidence>
<keyword evidence="6" id="KW-1185">Reference proteome</keyword>
<dbReference type="Pfam" id="PF03573">
    <property type="entry name" value="OprD"/>
    <property type="match status" value="1"/>
</dbReference>
<protein>
    <submittedName>
        <fullName evidence="5">OprD family porin</fullName>
    </submittedName>
</protein>
<accession>A0ABT5P179</accession>
<dbReference type="Gene3D" id="2.40.160.10">
    <property type="entry name" value="Porin"/>
    <property type="match status" value="1"/>
</dbReference>
<comment type="caution">
    <text evidence="5">The sequence shown here is derived from an EMBL/GenBank/DDBJ whole genome shotgun (WGS) entry which is preliminary data.</text>
</comment>
<dbReference type="Proteomes" id="UP001148203">
    <property type="component" value="Unassembled WGS sequence"/>
</dbReference>
<evidence type="ECO:0000313" key="6">
    <source>
        <dbReference type="Proteomes" id="UP001148203"/>
    </source>
</evidence>
<feature type="signal peptide" evidence="4">
    <location>
        <begin position="1"/>
        <end position="21"/>
    </location>
</feature>
<name>A0ABT5P179_9PSED</name>
<dbReference type="InterPro" id="IPR005318">
    <property type="entry name" value="OM_porin_bac"/>
</dbReference>
<gene>
    <name evidence="5" type="ORF">M5G11_26390</name>
</gene>
<feature type="chain" id="PRO_5047176943" evidence="4">
    <location>
        <begin position="22"/>
        <end position="454"/>
    </location>
</feature>
<dbReference type="PANTHER" id="PTHR34596">
    <property type="entry name" value="CHITOPORIN"/>
    <property type="match status" value="1"/>
</dbReference>
<sequence>MKMQPLALAITLVGLGNQAIAAGFIEDSKATLNLRNFYFNSDNRESRDNVGNAAYTNQAREWGQGLQLNYVSGFTQGTIGVGLDAIGLVGLNLDSGGRAGKAGIDRTPGALFPLDSDGRAEDSYGKAGVTGKVRLSKTELRLGTLQPKLPVINFNDGRLLPQTFNGGQVTSTEIDGLTLTAGQLESTKTRSSTDDIGLRIGGATRPNGTPASTALADSNKFIFAGGDYKISKDLTAQYYYASLEDFYQQHFVGLIHTLAIGPGALKTDLRYFNSSSDGKNGSAAGRAEGYKSSGYWRAGDSHAGEVDNNTWSALFTYSLGAHALSAGYQQVSGDSAFPFVNQGDGATAYLITDRQIGKFLSSGERTWLAEYGYDFASVGVPGLKTTITYLSGDNIETASNDRKEWERDLRIDYVLQSGALKGLGFSWRNASLRGNASSDLDENRLIVSYSLPLF</sequence>
<evidence type="ECO:0000256" key="1">
    <source>
        <dbReference type="ARBA" id="ARBA00009075"/>
    </source>
</evidence>
<evidence type="ECO:0000256" key="2">
    <source>
        <dbReference type="ARBA" id="ARBA00022448"/>
    </source>
</evidence>
<reference evidence="5 6" key="1">
    <citation type="submission" date="2022-05" db="EMBL/GenBank/DDBJ databases">
        <title>Novel Pseudomonas spp. Isolated from a Rainbow Trout Aquaculture Facility.</title>
        <authorList>
            <person name="Testerman T."/>
            <person name="Graf J."/>
        </authorList>
    </citation>
    <scope>NUCLEOTIDE SEQUENCE [LARGE SCALE GENOMIC DNA]</scope>
    <source>
        <strain evidence="5 6">ID681</strain>
    </source>
</reference>
<dbReference type="PANTHER" id="PTHR34596:SF2">
    <property type="entry name" value="CHITOPORIN"/>
    <property type="match status" value="1"/>
</dbReference>
<keyword evidence="3 4" id="KW-0732">Signal</keyword>
<dbReference type="RefSeq" id="WP_273913943.1">
    <property type="nucleotide sequence ID" value="NZ_JAMDGX010000121.1"/>
</dbReference>
<comment type="similarity">
    <text evidence="1">Belongs to the outer membrane porin (Opr) (TC 1.B.25) family.</text>
</comment>
<proteinExistence type="inferred from homology"/>